<dbReference type="InterPro" id="IPR000594">
    <property type="entry name" value="ThiF_NAD_FAD-bd"/>
</dbReference>
<feature type="domain" description="THIF-type NAD/FAD binding fold" evidence="1">
    <location>
        <begin position="171"/>
        <end position="309"/>
    </location>
</feature>
<dbReference type="RefSeq" id="WP_081142112.1">
    <property type="nucleotide sequence ID" value="NZ_CP015363.1"/>
</dbReference>
<dbReference type="Pfam" id="PF00899">
    <property type="entry name" value="ThiF"/>
    <property type="match status" value="1"/>
</dbReference>
<dbReference type="InterPro" id="IPR035985">
    <property type="entry name" value="Ubiquitin-activating_enz"/>
</dbReference>
<sequence>MSPELLSHSADLKQLRDEGYEISIVNAYLLVKHVPYVDSTKNIAYGTLISTLDIAGDKTVKPKSHVALWAGSYPCNSEGIQLSMLVNDPNKNEKICDGLYATLSFSQKLRPEGYNDYYEKVTTYIKILEGYAHVIDPKATARTFPVIPSDKDTSVFCYIDTATSRAGISAANEKLKTGKIAIVGLGGTGSYVLDFIAKTPVEEIHLFDGDEFLQHNAFRSPGAPAIDDLKQRQHKVDRFAEVYSKMRRNIFPHPQYLDENNVSELKDMNFVFLCMDGQNKKAIIDFLLENKIPFIDTGIDIYNTDGVLGGNARVTTCTPDFNGHITKRIDFKGDGNNEYESNIQIAEINALNAAFAVIKWKKLSGFYFDRENEYNTTYGIITNSIDNDEHNEKN</sequence>
<dbReference type="Gene3D" id="3.40.50.720">
    <property type="entry name" value="NAD(P)-binding Rossmann-like Domain"/>
    <property type="match status" value="1"/>
</dbReference>
<dbReference type="NCBIfam" id="NF004805">
    <property type="entry name" value="PRK06153.1-4"/>
    <property type="match status" value="1"/>
</dbReference>
<protein>
    <submittedName>
        <fullName evidence="3">Uncharacterized protein</fullName>
    </submittedName>
</protein>
<dbReference type="InterPro" id="IPR046741">
    <property type="entry name" value="DUF6791"/>
</dbReference>
<dbReference type="GO" id="GO:0008641">
    <property type="term" value="F:ubiquitin-like modifier activating enzyme activity"/>
    <property type="evidence" value="ECO:0007669"/>
    <property type="project" value="InterPro"/>
</dbReference>
<dbReference type="NCBIfam" id="NF004804">
    <property type="entry name" value="PRK06153.1-3"/>
    <property type="match status" value="1"/>
</dbReference>
<dbReference type="EMBL" id="CP015363">
    <property type="protein sequence ID" value="ARD84772.1"/>
    <property type="molecule type" value="Genomic_DNA"/>
</dbReference>
<proteinExistence type="predicted"/>
<dbReference type="STRING" id="74969.FAD_0878"/>
<name>A0A1V0N3P0_9ARCH</name>
<dbReference type="OrthoDB" id="380554at2157"/>
<dbReference type="SUPFAM" id="SSF69572">
    <property type="entry name" value="Activating enzymes of the ubiquitin-like proteins"/>
    <property type="match status" value="1"/>
</dbReference>
<organism evidence="3 4">
    <name type="scientific">Ferroplasma acidiphilum</name>
    <dbReference type="NCBI Taxonomy" id="74969"/>
    <lineage>
        <taxon>Archaea</taxon>
        <taxon>Methanobacteriati</taxon>
        <taxon>Thermoplasmatota</taxon>
        <taxon>Thermoplasmata</taxon>
        <taxon>Thermoplasmatales</taxon>
        <taxon>Ferroplasmaceae</taxon>
        <taxon>Ferroplasma</taxon>
    </lineage>
</organism>
<reference evidence="3 4" key="1">
    <citation type="submission" date="2011-10" db="EMBL/GenBank/DDBJ databases">
        <title>Metabolic and evolutionary patterns in the extreme acidophile Ferroplasma acidiphilum.</title>
        <authorList>
            <person name="Golyshina O.V."/>
            <person name="Kozyavkin S.A."/>
            <person name="Tatusov R.L."/>
            <person name="Slesarev A.I."/>
            <person name="Golyshin P.N."/>
        </authorList>
    </citation>
    <scope>NUCLEOTIDE SEQUENCE [LARGE SCALE GENOMIC DNA]</scope>
    <source>
        <strain evidence="4">Y</strain>
    </source>
</reference>
<dbReference type="AlphaFoldDB" id="A0A1V0N3P0"/>
<keyword evidence="4" id="KW-1185">Reference proteome</keyword>
<accession>A0A1V0N3P0</accession>
<dbReference type="KEGG" id="fai:FAD_0878"/>
<dbReference type="Pfam" id="PF20590">
    <property type="entry name" value="DUF6791"/>
    <property type="match status" value="1"/>
</dbReference>
<evidence type="ECO:0000313" key="3">
    <source>
        <dbReference type="EMBL" id="ARD84772.1"/>
    </source>
</evidence>
<gene>
    <name evidence="3" type="ORF">FAD_0878</name>
</gene>
<dbReference type="CDD" id="cd01483">
    <property type="entry name" value="E1_enzyme_family"/>
    <property type="match status" value="1"/>
</dbReference>
<evidence type="ECO:0000313" key="4">
    <source>
        <dbReference type="Proteomes" id="UP000192050"/>
    </source>
</evidence>
<evidence type="ECO:0000259" key="1">
    <source>
        <dbReference type="Pfam" id="PF00899"/>
    </source>
</evidence>
<dbReference type="Proteomes" id="UP000192050">
    <property type="component" value="Chromosome"/>
</dbReference>
<evidence type="ECO:0000259" key="2">
    <source>
        <dbReference type="Pfam" id="PF20590"/>
    </source>
</evidence>
<feature type="domain" description="DUF6791" evidence="2">
    <location>
        <begin position="10"/>
        <end position="161"/>
    </location>
</feature>
<dbReference type="GeneID" id="31676382"/>